<evidence type="ECO:0000313" key="1">
    <source>
        <dbReference type="EMBL" id="RAO78825.1"/>
    </source>
</evidence>
<comment type="caution">
    <text evidence="1">The sequence shown here is derived from an EMBL/GenBank/DDBJ whole genome shotgun (WGS) entry which is preliminary data.</text>
</comment>
<dbReference type="Proteomes" id="UP000249782">
    <property type="component" value="Unassembled WGS sequence"/>
</dbReference>
<name>A0A328PG84_9EURY</name>
<evidence type="ECO:0000313" key="2">
    <source>
        <dbReference type="Proteomes" id="UP000249782"/>
    </source>
</evidence>
<dbReference type="RefSeq" id="WP_112094190.1">
    <property type="nucleotide sequence ID" value="NZ_QLOE01000007.1"/>
</dbReference>
<keyword evidence="2" id="KW-1185">Reference proteome</keyword>
<protein>
    <submittedName>
        <fullName evidence="1">Uncharacterized protein</fullName>
    </submittedName>
</protein>
<dbReference type="OrthoDB" id="80177at2157"/>
<accession>A0A328PG84</accession>
<dbReference type="EMBL" id="QLOE01000007">
    <property type="protein sequence ID" value="RAO78825.1"/>
    <property type="molecule type" value="Genomic_DNA"/>
</dbReference>
<sequence>MSVRERRMFRIKKDEILFISGYNGIVGVVKSEEPRNIYMGTPEGEIILSLDEDDLIAVSAFETGPIIEKAIKCMIHFLREVGTPLIVLEEGHPTSKRLKMVVSAGETIKLDCNITPGTHPEQDLLCSAPELSGTIIKAVKDGIVVQGEVERTRIDKIKNS</sequence>
<reference evidence="1 2" key="1">
    <citation type="submission" date="2018-06" db="EMBL/GenBank/DDBJ databases">
        <title>Draft genome sequence of hyperthermophilic methanogen Methanothermobacter tenebrarum sp. MCM-B 1447.</title>
        <authorList>
            <person name="Pore S.D."/>
            <person name="Dagar S."/>
            <person name="Dhakephalkar P.K."/>
        </authorList>
    </citation>
    <scope>NUCLEOTIDE SEQUENCE [LARGE SCALE GENOMIC DNA]</scope>
    <source>
        <strain evidence="1 2">MCM B 1447</strain>
    </source>
</reference>
<gene>
    <name evidence="1" type="ORF">DPC56_06090</name>
</gene>
<proteinExistence type="predicted"/>
<dbReference type="AlphaFoldDB" id="A0A328PG84"/>
<organism evidence="1 2">
    <name type="scientific">Methanothermobacter tenebrarum</name>
    <dbReference type="NCBI Taxonomy" id="680118"/>
    <lineage>
        <taxon>Archaea</taxon>
        <taxon>Methanobacteriati</taxon>
        <taxon>Methanobacteriota</taxon>
        <taxon>Methanomada group</taxon>
        <taxon>Methanobacteria</taxon>
        <taxon>Methanobacteriales</taxon>
        <taxon>Methanobacteriaceae</taxon>
        <taxon>Methanothermobacter</taxon>
    </lineage>
</organism>